<evidence type="ECO:0000313" key="10">
    <source>
        <dbReference type="EMBL" id="ANC76069.1"/>
    </source>
</evidence>
<dbReference type="STRING" id="1221500.ABE65_004280"/>
<proteinExistence type="inferred from homology"/>
<dbReference type="Pfam" id="PF00015">
    <property type="entry name" value="MCPsignal"/>
    <property type="match status" value="1"/>
</dbReference>
<evidence type="ECO:0000256" key="2">
    <source>
        <dbReference type="ARBA" id="ARBA00022475"/>
    </source>
</evidence>
<dbReference type="Proteomes" id="UP000076623">
    <property type="component" value="Chromosome"/>
</dbReference>
<dbReference type="GO" id="GO:0007165">
    <property type="term" value="P:signal transduction"/>
    <property type="evidence" value="ECO:0007669"/>
    <property type="project" value="UniProtKB-KW"/>
</dbReference>
<dbReference type="InterPro" id="IPR004089">
    <property type="entry name" value="MCPsignal_dom"/>
</dbReference>
<gene>
    <name evidence="10" type="ORF">ABE65_004280</name>
</gene>
<evidence type="ECO:0000259" key="9">
    <source>
        <dbReference type="PROSITE" id="PS50885"/>
    </source>
</evidence>
<evidence type="ECO:0000256" key="3">
    <source>
        <dbReference type="ARBA" id="ARBA00023136"/>
    </source>
</evidence>
<dbReference type="PROSITE" id="PS50885">
    <property type="entry name" value="HAMP"/>
    <property type="match status" value="1"/>
</dbReference>
<evidence type="ECO:0000256" key="4">
    <source>
        <dbReference type="ARBA" id="ARBA00023224"/>
    </source>
</evidence>
<feature type="domain" description="Methyl-accepting transducer" evidence="8">
    <location>
        <begin position="276"/>
        <end position="512"/>
    </location>
</feature>
<keyword evidence="4 6" id="KW-0807">Transducer</keyword>
<organism evidence="10 11">
    <name type="scientific">Fictibacillus phosphorivorans</name>
    <dbReference type="NCBI Taxonomy" id="1221500"/>
    <lineage>
        <taxon>Bacteria</taxon>
        <taxon>Bacillati</taxon>
        <taxon>Bacillota</taxon>
        <taxon>Bacilli</taxon>
        <taxon>Bacillales</taxon>
        <taxon>Fictibacillaceae</taxon>
        <taxon>Fictibacillus</taxon>
    </lineage>
</organism>
<evidence type="ECO:0000256" key="5">
    <source>
        <dbReference type="ARBA" id="ARBA00029447"/>
    </source>
</evidence>
<name>A0A161J6H1_9BACL</name>
<comment type="similarity">
    <text evidence="5">Belongs to the methyl-accepting chemotaxis (MCP) protein family.</text>
</comment>
<dbReference type="FunFam" id="1.10.287.950:FF:000001">
    <property type="entry name" value="Methyl-accepting chemotaxis sensory transducer"/>
    <property type="match status" value="1"/>
</dbReference>
<dbReference type="GO" id="GO:0006935">
    <property type="term" value="P:chemotaxis"/>
    <property type="evidence" value="ECO:0007669"/>
    <property type="project" value="UniProtKB-ARBA"/>
</dbReference>
<dbReference type="EMBL" id="CP015378">
    <property type="protein sequence ID" value="ANC76069.1"/>
    <property type="molecule type" value="Genomic_DNA"/>
</dbReference>
<keyword evidence="2" id="KW-1003">Cell membrane</keyword>
<dbReference type="CDD" id="cd06225">
    <property type="entry name" value="HAMP"/>
    <property type="match status" value="1"/>
</dbReference>
<dbReference type="Gene3D" id="1.10.287.950">
    <property type="entry name" value="Methyl-accepting chemotaxis protein"/>
    <property type="match status" value="1"/>
</dbReference>
<keyword evidence="11" id="KW-1185">Reference proteome</keyword>
<evidence type="ECO:0000313" key="11">
    <source>
        <dbReference type="Proteomes" id="UP000076623"/>
    </source>
</evidence>
<dbReference type="Pfam" id="PF12729">
    <property type="entry name" value="4HB_MCP_1"/>
    <property type="match status" value="1"/>
</dbReference>
<dbReference type="KEGG" id="fpn:ABE65_004280"/>
<comment type="subcellular location">
    <subcellularLocation>
        <location evidence="1">Cell membrane</location>
    </subcellularLocation>
</comment>
<dbReference type="GO" id="GO:0005886">
    <property type="term" value="C:plasma membrane"/>
    <property type="evidence" value="ECO:0007669"/>
    <property type="project" value="UniProtKB-SubCell"/>
</dbReference>
<dbReference type="PANTHER" id="PTHR32089:SF112">
    <property type="entry name" value="LYSOZYME-LIKE PROTEIN-RELATED"/>
    <property type="match status" value="1"/>
</dbReference>
<accession>A0A161J6H1</accession>
<feature type="transmembrane region" description="Helical" evidence="7">
    <location>
        <begin position="12"/>
        <end position="31"/>
    </location>
</feature>
<sequence length="562" mass="60611">MKLTLRKKLVGSFLTIAVLFAATCGVFFYFIKDMQQTYSELLDRRTEIYNNAKEIELQATVQNSSVREYLLEQSTESKQKLTGANERINTLVTNTMKLVKAKADKDRLEKIYYLNNDYKTESDRVLQNSMSNMEAANEYAKSTLFPLGRDMRAVTEEMGKRQANLLAEGKVVVADEEKFVVSLITILGIVIVVAALAIGYTISLMISRPVVRMSNMLNDIADGDLTMDPISIKNKDEIGMLADGINHMGSNLAALIRQVRATAEQVAASSEELTASAEQTSMATEQIATTIGEVAGGSQEQVRTVDDIVEAMNQLSAGIQQIAVSMQNMSEASSRSMQVAEGGNETIQKTIGQMDAIHTSMDSTSQVVKDLGEQSQEITNIVDVITDIAGQTNLLALNAAIEAARAGEQGRGFAVVADEVRKLAEQSSASASQIGQLITSIQELTEKAVAAMKNGTIEVNGGRELVYQSGEAFKSLYDTVAEVSGQVSDISAATEQMTASTEHVVGSIDVISSMAETAASSTQEVSASAEEQLASMQEISSSSIALSQLAEEMNEAINKFKV</sequence>
<protein>
    <recommendedName>
        <fullName evidence="12">Methyl-accepting chemotaxis protein</fullName>
    </recommendedName>
</protein>
<evidence type="ECO:0000259" key="8">
    <source>
        <dbReference type="PROSITE" id="PS50111"/>
    </source>
</evidence>
<dbReference type="PROSITE" id="PS50111">
    <property type="entry name" value="CHEMOTAXIS_TRANSDUC_2"/>
    <property type="match status" value="1"/>
</dbReference>
<evidence type="ECO:0000256" key="7">
    <source>
        <dbReference type="SAM" id="Phobius"/>
    </source>
</evidence>
<feature type="domain" description="HAMP" evidence="9">
    <location>
        <begin position="204"/>
        <end position="257"/>
    </location>
</feature>
<keyword evidence="7" id="KW-0812">Transmembrane</keyword>
<dbReference type="PANTHER" id="PTHR32089">
    <property type="entry name" value="METHYL-ACCEPTING CHEMOTAXIS PROTEIN MCPB"/>
    <property type="match status" value="1"/>
</dbReference>
<feature type="transmembrane region" description="Helical" evidence="7">
    <location>
        <begin position="179"/>
        <end position="206"/>
    </location>
</feature>
<keyword evidence="7" id="KW-1133">Transmembrane helix</keyword>
<reference evidence="10 11" key="1">
    <citation type="submission" date="2016-04" db="EMBL/GenBank/DDBJ databases">
        <title>Complete genome sequence of Fictibacillus phosphorivorans G25-29, a strain toxic to nematodes.</title>
        <authorList>
            <person name="Zheng Z."/>
        </authorList>
    </citation>
    <scope>NUCLEOTIDE SEQUENCE [LARGE SCALE GENOMIC DNA]</scope>
    <source>
        <strain evidence="10 11">G25-29</strain>
    </source>
</reference>
<dbReference type="AlphaFoldDB" id="A0A161J6H1"/>
<dbReference type="InterPro" id="IPR003660">
    <property type="entry name" value="HAMP_dom"/>
</dbReference>
<dbReference type="SMART" id="SM00304">
    <property type="entry name" value="HAMP"/>
    <property type="match status" value="1"/>
</dbReference>
<evidence type="ECO:0000256" key="1">
    <source>
        <dbReference type="ARBA" id="ARBA00004236"/>
    </source>
</evidence>
<dbReference type="InterPro" id="IPR024478">
    <property type="entry name" value="HlyB_4HB_MCP"/>
</dbReference>
<dbReference type="SMART" id="SM00283">
    <property type="entry name" value="MA"/>
    <property type="match status" value="1"/>
</dbReference>
<dbReference type="CDD" id="cd11386">
    <property type="entry name" value="MCP_signal"/>
    <property type="match status" value="1"/>
</dbReference>
<evidence type="ECO:0000256" key="6">
    <source>
        <dbReference type="PROSITE-ProRule" id="PRU00284"/>
    </source>
</evidence>
<dbReference type="Gene3D" id="6.10.340.10">
    <property type="match status" value="1"/>
</dbReference>
<dbReference type="SUPFAM" id="SSF58104">
    <property type="entry name" value="Methyl-accepting chemotaxis protein (MCP) signaling domain"/>
    <property type="match status" value="1"/>
</dbReference>
<evidence type="ECO:0008006" key="12">
    <source>
        <dbReference type="Google" id="ProtNLM"/>
    </source>
</evidence>
<keyword evidence="3 7" id="KW-0472">Membrane</keyword>
<dbReference type="Pfam" id="PF00672">
    <property type="entry name" value="HAMP"/>
    <property type="match status" value="1"/>
</dbReference>
<dbReference type="RefSeq" id="WP_066391653.1">
    <property type="nucleotide sequence ID" value="NZ_CP015378.1"/>
</dbReference>